<evidence type="ECO:0000256" key="1">
    <source>
        <dbReference type="SAM" id="MobiDB-lite"/>
    </source>
</evidence>
<proteinExistence type="predicted"/>
<protein>
    <submittedName>
        <fullName evidence="2">Uncharacterized protein</fullName>
    </submittedName>
</protein>
<dbReference type="Proteomes" id="UP001620626">
    <property type="component" value="Unassembled WGS sequence"/>
</dbReference>
<organism evidence="2 3">
    <name type="scientific">Heterodera trifolii</name>
    <dbReference type="NCBI Taxonomy" id="157864"/>
    <lineage>
        <taxon>Eukaryota</taxon>
        <taxon>Metazoa</taxon>
        <taxon>Ecdysozoa</taxon>
        <taxon>Nematoda</taxon>
        <taxon>Chromadorea</taxon>
        <taxon>Rhabditida</taxon>
        <taxon>Tylenchina</taxon>
        <taxon>Tylenchomorpha</taxon>
        <taxon>Tylenchoidea</taxon>
        <taxon>Heteroderidae</taxon>
        <taxon>Heteroderinae</taxon>
        <taxon>Heterodera</taxon>
    </lineage>
</organism>
<dbReference type="AlphaFoldDB" id="A0ABD2M8N9"/>
<evidence type="ECO:0000313" key="2">
    <source>
        <dbReference type="EMBL" id="KAL3123887.1"/>
    </source>
</evidence>
<accession>A0ABD2M8N9</accession>
<name>A0ABD2M8N9_9BILA</name>
<sequence length="212" mass="24262">MDKCQRHNNHQNSLSNDADSDVDRNRARADAISMHWPDKLSPTPPPSATSANAIQYGKSARRIFGNEWINDNHWKNCDTVRRQTNVRACSQYCPCGRGKCVPLTTYKAWDNCCASDFEWNEGKRIGKHFYIWQCSCCGQHFPYVACRICHEVKTLKIPTIGQNSQTRRRSSARIKILAKKKTCPCGRVKCVQLERGTRFHALQGRPKDAFSK</sequence>
<reference evidence="2 3" key="1">
    <citation type="submission" date="2024-10" db="EMBL/GenBank/DDBJ databases">
        <authorList>
            <person name="Kim D."/>
        </authorList>
    </citation>
    <scope>NUCLEOTIDE SEQUENCE [LARGE SCALE GENOMIC DNA]</scope>
    <source>
        <strain evidence="2">BH-2024</strain>
    </source>
</reference>
<dbReference type="EMBL" id="JBICBT010000083">
    <property type="protein sequence ID" value="KAL3123887.1"/>
    <property type="molecule type" value="Genomic_DNA"/>
</dbReference>
<feature type="region of interest" description="Disordered" evidence="1">
    <location>
        <begin position="1"/>
        <end position="24"/>
    </location>
</feature>
<evidence type="ECO:0000313" key="3">
    <source>
        <dbReference type="Proteomes" id="UP001620626"/>
    </source>
</evidence>
<gene>
    <name evidence="2" type="ORF">niasHT_009130</name>
</gene>
<comment type="caution">
    <text evidence="2">The sequence shown here is derived from an EMBL/GenBank/DDBJ whole genome shotgun (WGS) entry which is preliminary data.</text>
</comment>
<keyword evidence="3" id="KW-1185">Reference proteome</keyword>